<dbReference type="Pfam" id="PF05504">
    <property type="entry name" value="Spore_GerAC"/>
    <property type="match status" value="1"/>
</dbReference>
<evidence type="ECO:0000313" key="11">
    <source>
        <dbReference type="Proteomes" id="UP000215509"/>
    </source>
</evidence>
<evidence type="ECO:0000256" key="6">
    <source>
        <dbReference type="ARBA" id="ARBA00023139"/>
    </source>
</evidence>
<name>A0A229UJ89_9BACL</name>
<evidence type="ECO:0000256" key="2">
    <source>
        <dbReference type="ARBA" id="ARBA00007886"/>
    </source>
</evidence>
<keyword evidence="6" id="KW-0564">Palmitate</keyword>
<dbReference type="InterPro" id="IPR038501">
    <property type="entry name" value="Spore_GerAC_C_sf"/>
</dbReference>
<reference evidence="10 11" key="1">
    <citation type="submission" date="2017-07" db="EMBL/GenBank/DDBJ databases">
        <title>Genome sequencing and assembly of Paenibacillus rigui.</title>
        <authorList>
            <person name="Mayilraj S."/>
        </authorList>
    </citation>
    <scope>NUCLEOTIDE SEQUENCE [LARGE SCALE GENOMIC DNA]</scope>
    <source>
        <strain evidence="10 11">JCM 16352</strain>
    </source>
</reference>
<evidence type="ECO:0000256" key="7">
    <source>
        <dbReference type="ARBA" id="ARBA00023288"/>
    </source>
</evidence>
<protein>
    <submittedName>
        <fullName evidence="10">Uncharacterized protein</fullName>
    </submittedName>
</protein>
<evidence type="ECO:0000256" key="5">
    <source>
        <dbReference type="ARBA" id="ARBA00023136"/>
    </source>
</evidence>
<keyword evidence="3" id="KW-0309">Germination</keyword>
<keyword evidence="4" id="KW-0732">Signal</keyword>
<dbReference type="InterPro" id="IPR008844">
    <property type="entry name" value="Spore_GerAC-like"/>
</dbReference>
<gene>
    <name evidence="10" type="ORF">CF651_25885</name>
</gene>
<dbReference type="AlphaFoldDB" id="A0A229UJ89"/>
<dbReference type="PANTHER" id="PTHR35789:SF1">
    <property type="entry name" value="SPORE GERMINATION PROTEIN B3"/>
    <property type="match status" value="1"/>
</dbReference>
<evidence type="ECO:0000256" key="3">
    <source>
        <dbReference type="ARBA" id="ARBA00022544"/>
    </source>
</evidence>
<dbReference type="GO" id="GO:0009847">
    <property type="term" value="P:spore germination"/>
    <property type="evidence" value="ECO:0007669"/>
    <property type="project" value="InterPro"/>
</dbReference>
<feature type="domain" description="Spore germination GerAC-like C-terminal" evidence="8">
    <location>
        <begin position="218"/>
        <end position="384"/>
    </location>
</feature>
<keyword evidence="5" id="KW-0472">Membrane</keyword>
<comment type="similarity">
    <text evidence="2">Belongs to the GerABKC lipoprotein family.</text>
</comment>
<dbReference type="InterPro" id="IPR057336">
    <property type="entry name" value="GerAC_N"/>
</dbReference>
<dbReference type="Gene3D" id="3.30.300.210">
    <property type="entry name" value="Nutrient germinant receptor protein C, domain 3"/>
    <property type="match status" value="1"/>
</dbReference>
<sequence>MIHHRAQRSIGMKLLLSFLSLLWIPLFLAGCWDRIEVNDMALIISAGIDKSADDQLELTVQVFIPNPTGSGTSNGGGDGNVYTISSKGSSMPDALTELQKKLPRYFSWDHTKAYFFGEALGRRGLSEEFDFLYRDIQPREQSNFFICKGTARKLLESQNDPNTYETLIKLAQKPTTHYSTMHLVEEKSSGESGAFILPVASLDMSIANQAQKTFLTVEGMAIIYKKKLIGYLDREAEMGIRLMHPAELGRNVTLTRKVEGGKVVIRVVDTDTKLLPSIENGIWRMKVKLSVNADVIQNTSQLTIGRGFNNMRKLEEPFNEEVKNILVDTIRRLQQVNKADVIGFANAFHKKYPQQWSQIKNDWSSKFPTIDVQVDTDLTIHKPGISNIPNRAHLQKE</sequence>
<feature type="domain" description="Spore germination protein N-terminal" evidence="9">
    <location>
        <begin position="33"/>
        <end position="200"/>
    </location>
</feature>
<dbReference type="Pfam" id="PF25198">
    <property type="entry name" value="Spore_GerAC_N"/>
    <property type="match status" value="1"/>
</dbReference>
<evidence type="ECO:0000256" key="1">
    <source>
        <dbReference type="ARBA" id="ARBA00004635"/>
    </source>
</evidence>
<organism evidence="10 11">
    <name type="scientific">Paenibacillus rigui</name>
    <dbReference type="NCBI Taxonomy" id="554312"/>
    <lineage>
        <taxon>Bacteria</taxon>
        <taxon>Bacillati</taxon>
        <taxon>Bacillota</taxon>
        <taxon>Bacilli</taxon>
        <taxon>Bacillales</taxon>
        <taxon>Paenibacillaceae</taxon>
        <taxon>Paenibacillus</taxon>
    </lineage>
</organism>
<dbReference type="InterPro" id="IPR046953">
    <property type="entry name" value="Spore_GerAC-like_C"/>
</dbReference>
<keyword evidence="7" id="KW-0449">Lipoprotein</keyword>
<dbReference type="PANTHER" id="PTHR35789">
    <property type="entry name" value="SPORE GERMINATION PROTEIN B3"/>
    <property type="match status" value="1"/>
</dbReference>
<comment type="caution">
    <text evidence="10">The sequence shown here is derived from an EMBL/GenBank/DDBJ whole genome shotgun (WGS) entry which is preliminary data.</text>
</comment>
<dbReference type="EMBL" id="NMQW01000047">
    <property type="protein sequence ID" value="OXM83442.1"/>
    <property type="molecule type" value="Genomic_DNA"/>
</dbReference>
<accession>A0A229UJ89</accession>
<dbReference type="GO" id="GO:0016020">
    <property type="term" value="C:membrane"/>
    <property type="evidence" value="ECO:0007669"/>
    <property type="project" value="UniProtKB-SubCell"/>
</dbReference>
<dbReference type="NCBIfam" id="TIGR02887">
    <property type="entry name" value="spore_ger_x_C"/>
    <property type="match status" value="1"/>
</dbReference>
<comment type="subcellular location">
    <subcellularLocation>
        <location evidence="1">Membrane</location>
        <topology evidence="1">Lipid-anchor</topology>
    </subcellularLocation>
</comment>
<proteinExistence type="inferred from homology"/>
<dbReference type="Gene3D" id="6.20.190.10">
    <property type="entry name" value="Nutrient germinant receptor protein C, domain 1"/>
    <property type="match status" value="1"/>
</dbReference>
<dbReference type="PROSITE" id="PS51257">
    <property type="entry name" value="PROKAR_LIPOPROTEIN"/>
    <property type="match status" value="1"/>
</dbReference>
<evidence type="ECO:0000313" key="10">
    <source>
        <dbReference type="EMBL" id="OXM83442.1"/>
    </source>
</evidence>
<evidence type="ECO:0000259" key="9">
    <source>
        <dbReference type="Pfam" id="PF25198"/>
    </source>
</evidence>
<dbReference type="Proteomes" id="UP000215509">
    <property type="component" value="Unassembled WGS sequence"/>
</dbReference>
<evidence type="ECO:0000259" key="8">
    <source>
        <dbReference type="Pfam" id="PF05504"/>
    </source>
</evidence>
<evidence type="ECO:0000256" key="4">
    <source>
        <dbReference type="ARBA" id="ARBA00022729"/>
    </source>
</evidence>
<keyword evidence="11" id="KW-1185">Reference proteome</keyword>
<dbReference type="OrthoDB" id="9816067at2"/>